<evidence type="ECO:0000313" key="2">
    <source>
        <dbReference type="Proteomes" id="UP000183126"/>
    </source>
</evidence>
<proteinExistence type="predicted"/>
<dbReference type="EMBL" id="LT629760">
    <property type="protein sequence ID" value="SDR69393.1"/>
    <property type="molecule type" value="Genomic_DNA"/>
</dbReference>
<reference evidence="1 2" key="1">
    <citation type="submission" date="2016-10" db="EMBL/GenBank/DDBJ databases">
        <authorList>
            <person name="Varghese N."/>
            <person name="Submissions S."/>
        </authorList>
    </citation>
    <scope>NUCLEOTIDE SEQUENCE [LARGE SCALE GENOMIC DNA]</scope>
    <source>
        <strain evidence="1 2">BS3111</strain>
    </source>
</reference>
<protein>
    <submittedName>
        <fullName evidence="1">Uncharacterized protein</fullName>
    </submittedName>
</protein>
<gene>
    <name evidence="1" type="ORF">SAMN04490205_0027</name>
</gene>
<evidence type="ECO:0000313" key="1">
    <source>
        <dbReference type="EMBL" id="SDR69393.1"/>
    </source>
</evidence>
<organism evidence="1 2">
    <name type="scientific">Pseudomonas trivialis</name>
    <dbReference type="NCBI Taxonomy" id="200450"/>
    <lineage>
        <taxon>Bacteria</taxon>
        <taxon>Pseudomonadati</taxon>
        <taxon>Pseudomonadota</taxon>
        <taxon>Gammaproteobacteria</taxon>
        <taxon>Pseudomonadales</taxon>
        <taxon>Pseudomonadaceae</taxon>
        <taxon>Pseudomonas</taxon>
    </lineage>
</organism>
<sequence>MLTAKVGFVMSSVGFLRVGHSSPLRCLLRPAKPGLAGHRAKCTPPKCQHCKLQSEASFTQAQPIDFIENKHWHGNCNIFYKKSPTRTAHHPPAEQSAENMNMNSALLLALNTVALAALVMFHFQSTTGDDVAQLRQPVPHHLQQRPQLAVMTANAQTPIRVTQNAQSAPASEHWVF</sequence>
<accession>A0ABY0TX06</accession>
<keyword evidence="2" id="KW-1185">Reference proteome</keyword>
<dbReference type="Proteomes" id="UP000183126">
    <property type="component" value="Chromosome I"/>
</dbReference>
<name>A0ABY0TX06_9PSED</name>